<keyword evidence="7 11" id="KW-0328">Glycosyltransferase</keyword>
<evidence type="ECO:0000256" key="8">
    <source>
        <dbReference type="ARBA" id="ARBA00022679"/>
    </source>
</evidence>
<dbReference type="InterPro" id="IPR044143">
    <property type="entry name" value="GlgB_N_E_set_prok"/>
</dbReference>
<dbReference type="SUPFAM" id="SSF51445">
    <property type="entry name" value="(Trans)glycosidases"/>
    <property type="match status" value="1"/>
</dbReference>
<dbReference type="FunFam" id="3.20.20.80:FF:000003">
    <property type="entry name" value="1,4-alpha-glucan branching enzyme GlgB"/>
    <property type="match status" value="1"/>
</dbReference>
<comment type="subunit">
    <text evidence="5 11">Monomer.</text>
</comment>
<dbReference type="PIRSF" id="PIRSF000463">
    <property type="entry name" value="GlgB"/>
    <property type="match status" value="1"/>
</dbReference>
<dbReference type="GO" id="GO:0003844">
    <property type="term" value="F:1,4-alpha-glucan branching enzyme activity"/>
    <property type="evidence" value="ECO:0007669"/>
    <property type="project" value="UniProtKB-UniRule"/>
</dbReference>
<dbReference type="GO" id="GO:0005829">
    <property type="term" value="C:cytosol"/>
    <property type="evidence" value="ECO:0007669"/>
    <property type="project" value="TreeGrafter"/>
</dbReference>
<sequence length="751" mass="83773">MSESDRAGQRAKVITAGEGDASQTRADAPLDPRLQALVDGHDGDPFALLGPRATGSGGMRIVAMAQGAEAMAVLNAQGKVVALMRCVHPAGLFEAELPTQMAYRLRIAWPEALEEIEDPYRFGPALQQEWLHGIVSGDGESARLALGAHRVTHEGVDGVRFAVWAPNARRVSVVGDFNGWDGRRHPMRLRHDGGVWELFLPGIVPGMRYKYEITAADGTRLPHKADPMARQCELPPATASVVPEAEAFAWTDVEWMARRAARATTPEPISIYELHAGSWRLREDGRHMSWDELADALIPYVQWLGFTHIELLPITEYPFGGSWGYQPLGMYAPTARYGSPEGFARFVDACHNAGIGVILDWVSAHFPNDAHGLQRFDGTALYEHADPKEGFHKDWNTLIYNYGRHEVSAYLVGSALEWIERYHIDGLRVDAVASMLYRDYSRSEGEWVPNQHGGRENLEAVEFIRRLNGEVGRRFPGVMMIAEESTAWGGVTQPPEHGGLGFTHKWNMGWMHDTLEYMKRDPIHRKHHHSEMTFGMVYAFSERFVLPLSHDEVVHGKGSLLTRMPGDAWQRFANLRAYFGFMWAHPGRKLLFMGGEFGQWSEWNHDTQLDWGLMQQHEHHGLAQLVGDLNRLLCAEPALYRNDHTPAGFDWSVGDDHANSVFAFVRFDRDGDGAPVLAVSNFTPMPRYGYRVGVPRAGQWREILNTDSGHYGGSNVGNAGAVSTEPVPMHGHAQSLSLALPPLSTIWLRAV</sequence>
<dbReference type="InterPro" id="IPR013783">
    <property type="entry name" value="Ig-like_fold"/>
</dbReference>
<comment type="pathway">
    <text evidence="3 11">Glycan biosynthesis; glycogen biosynthesis.</text>
</comment>
<comment type="function">
    <text evidence="2 11">Catalyzes the formation of the alpha-1,6-glucosidic linkages in glycogen by scission of a 1,4-alpha-linked oligosaccharide from growing alpha-1,4-glucan chains and the subsequent attachment of the oligosaccharide to the alpha-1,6 position.</text>
</comment>
<dbReference type="Gene3D" id="3.20.20.80">
    <property type="entry name" value="Glycosidases"/>
    <property type="match status" value="1"/>
</dbReference>
<keyword evidence="6 11" id="KW-0321">Glycogen metabolism</keyword>
<evidence type="ECO:0000256" key="4">
    <source>
        <dbReference type="ARBA" id="ARBA00009000"/>
    </source>
</evidence>
<dbReference type="SUPFAM" id="SSF51011">
    <property type="entry name" value="Glycosyl hydrolase domain"/>
    <property type="match status" value="1"/>
</dbReference>
<feature type="active site" description="Nucleophile" evidence="11 12">
    <location>
        <position position="430"/>
    </location>
</feature>
<dbReference type="CDD" id="cd02855">
    <property type="entry name" value="E_set_GBE_prok_N"/>
    <property type="match status" value="1"/>
</dbReference>
<evidence type="ECO:0000313" key="15">
    <source>
        <dbReference type="EMBL" id="TAA30613.1"/>
    </source>
</evidence>
<keyword evidence="8 11" id="KW-0808">Transferase</keyword>
<dbReference type="InterPro" id="IPR004193">
    <property type="entry name" value="Glyco_hydro_13_N"/>
</dbReference>
<dbReference type="SUPFAM" id="SSF81296">
    <property type="entry name" value="E set domains"/>
    <property type="match status" value="1"/>
</dbReference>
<dbReference type="FunFam" id="2.60.40.10:FF:000169">
    <property type="entry name" value="1,4-alpha-glucan branching enzyme GlgB"/>
    <property type="match status" value="1"/>
</dbReference>
<name>A0A4Q8LLR8_9GAMM</name>
<evidence type="ECO:0000313" key="16">
    <source>
        <dbReference type="Proteomes" id="UP000292087"/>
    </source>
</evidence>
<comment type="similarity">
    <text evidence="4 11">Belongs to the glycosyl hydrolase 13 family. GlgB subfamily.</text>
</comment>
<evidence type="ECO:0000256" key="3">
    <source>
        <dbReference type="ARBA" id="ARBA00004964"/>
    </source>
</evidence>
<evidence type="ECO:0000256" key="12">
    <source>
        <dbReference type="PIRSR" id="PIRSR000463-1"/>
    </source>
</evidence>
<evidence type="ECO:0000256" key="5">
    <source>
        <dbReference type="ARBA" id="ARBA00011245"/>
    </source>
</evidence>
<dbReference type="EC" id="2.4.1.18" evidence="11"/>
<dbReference type="RefSeq" id="WP_130525105.1">
    <property type="nucleotide sequence ID" value="NZ_SHLZ01000009.1"/>
</dbReference>
<dbReference type="FunFam" id="2.60.40.1180:FF:000002">
    <property type="entry name" value="1,4-alpha-glucan branching enzyme GlgB"/>
    <property type="match status" value="1"/>
</dbReference>
<keyword evidence="10 11" id="KW-0119">Carbohydrate metabolism</keyword>
<dbReference type="NCBIfam" id="NF008967">
    <property type="entry name" value="PRK12313.1"/>
    <property type="match status" value="1"/>
</dbReference>
<evidence type="ECO:0000256" key="6">
    <source>
        <dbReference type="ARBA" id="ARBA00022600"/>
    </source>
</evidence>
<dbReference type="PANTHER" id="PTHR43651">
    <property type="entry name" value="1,4-ALPHA-GLUCAN-BRANCHING ENZYME"/>
    <property type="match status" value="1"/>
</dbReference>
<dbReference type="UniPathway" id="UPA00164"/>
<dbReference type="InterPro" id="IPR006047">
    <property type="entry name" value="GH13_cat_dom"/>
</dbReference>
<evidence type="ECO:0000256" key="13">
    <source>
        <dbReference type="SAM" id="MobiDB-lite"/>
    </source>
</evidence>
<dbReference type="GO" id="GO:0004553">
    <property type="term" value="F:hydrolase activity, hydrolyzing O-glycosyl compounds"/>
    <property type="evidence" value="ECO:0007669"/>
    <property type="project" value="InterPro"/>
</dbReference>
<dbReference type="InterPro" id="IPR014756">
    <property type="entry name" value="Ig_E-set"/>
</dbReference>
<evidence type="ECO:0000256" key="10">
    <source>
        <dbReference type="ARBA" id="ARBA00023277"/>
    </source>
</evidence>
<dbReference type="GO" id="GO:0043169">
    <property type="term" value="F:cation binding"/>
    <property type="evidence" value="ECO:0007669"/>
    <property type="project" value="InterPro"/>
</dbReference>
<dbReference type="Pfam" id="PF22019">
    <property type="entry name" value="GlgB_N"/>
    <property type="match status" value="1"/>
</dbReference>
<dbReference type="EMBL" id="SHMF01000007">
    <property type="protein sequence ID" value="TAA30613.1"/>
    <property type="molecule type" value="Genomic_DNA"/>
</dbReference>
<dbReference type="Proteomes" id="UP000292087">
    <property type="component" value="Unassembled WGS sequence"/>
</dbReference>
<dbReference type="NCBIfam" id="NF003811">
    <property type="entry name" value="PRK05402.1"/>
    <property type="match status" value="1"/>
</dbReference>
<reference evidence="15 16" key="1">
    <citation type="submission" date="2019-02" db="EMBL/GenBank/DDBJ databases">
        <title>WGS of Pseudoxanthomonas species novum from clinical isolates.</title>
        <authorList>
            <person name="Bernier A.-M."/>
            <person name="Bernard K."/>
            <person name="Vachon A."/>
        </authorList>
    </citation>
    <scope>NUCLEOTIDE SEQUENCE [LARGE SCALE GENOMIC DNA]</scope>
    <source>
        <strain evidence="15 16">NML140781</strain>
    </source>
</reference>
<dbReference type="InterPro" id="IPR006407">
    <property type="entry name" value="GlgB"/>
</dbReference>
<keyword evidence="9 11" id="KW-0320">Glycogen biosynthesis</keyword>
<dbReference type="InterPro" id="IPR037439">
    <property type="entry name" value="Branching_enzy"/>
</dbReference>
<comment type="catalytic activity">
    <reaction evidence="1 11">
        <text>Transfers a segment of a (1-&gt;4)-alpha-D-glucan chain to a primary hydroxy group in a similar glucan chain.</text>
        <dbReference type="EC" id="2.4.1.18"/>
    </reaction>
</comment>
<evidence type="ECO:0000259" key="14">
    <source>
        <dbReference type="SMART" id="SM00642"/>
    </source>
</evidence>
<dbReference type="Pfam" id="PF02806">
    <property type="entry name" value="Alpha-amylase_C"/>
    <property type="match status" value="1"/>
</dbReference>
<dbReference type="GO" id="GO:0005978">
    <property type="term" value="P:glycogen biosynthetic process"/>
    <property type="evidence" value="ECO:0007669"/>
    <property type="project" value="UniProtKB-UniRule"/>
</dbReference>
<dbReference type="Pfam" id="PF02922">
    <property type="entry name" value="CBM_48"/>
    <property type="match status" value="1"/>
</dbReference>
<dbReference type="SMART" id="SM00642">
    <property type="entry name" value="Aamy"/>
    <property type="match status" value="1"/>
</dbReference>
<dbReference type="Gene3D" id="2.60.40.10">
    <property type="entry name" value="Immunoglobulins"/>
    <property type="match status" value="1"/>
</dbReference>
<proteinExistence type="inferred from homology"/>
<evidence type="ECO:0000256" key="11">
    <source>
        <dbReference type="HAMAP-Rule" id="MF_00685"/>
    </source>
</evidence>
<gene>
    <name evidence="11 15" type="primary">glgB</name>
    <name evidence="15" type="ORF">EA656_19610</name>
</gene>
<dbReference type="Gene3D" id="2.60.40.1180">
    <property type="entry name" value="Golgi alpha-mannosidase II"/>
    <property type="match status" value="1"/>
</dbReference>
<evidence type="ECO:0000256" key="9">
    <source>
        <dbReference type="ARBA" id="ARBA00023056"/>
    </source>
</evidence>
<feature type="domain" description="Glycosyl hydrolase family 13 catalytic" evidence="14">
    <location>
        <begin position="273"/>
        <end position="619"/>
    </location>
</feature>
<evidence type="ECO:0000256" key="7">
    <source>
        <dbReference type="ARBA" id="ARBA00022676"/>
    </source>
</evidence>
<dbReference type="HAMAP" id="MF_00685">
    <property type="entry name" value="GlgB"/>
    <property type="match status" value="1"/>
</dbReference>
<dbReference type="InterPro" id="IPR013780">
    <property type="entry name" value="Glyco_hydro_b"/>
</dbReference>
<dbReference type="InterPro" id="IPR054169">
    <property type="entry name" value="GlgB_N"/>
</dbReference>
<dbReference type="CDD" id="cd11322">
    <property type="entry name" value="AmyAc_Glg_BE"/>
    <property type="match status" value="1"/>
</dbReference>
<evidence type="ECO:0000256" key="1">
    <source>
        <dbReference type="ARBA" id="ARBA00000826"/>
    </source>
</evidence>
<organism evidence="15 16">
    <name type="scientific">Pseudoxanthomonas winnipegensis</name>
    <dbReference type="NCBI Taxonomy" id="2480810"/>
    <lineage>
        <taxon>Bacteria</taxon>
        <taxon>Pseudomonadati</taxon>
        <taxon>Pseudomonadota</taxon>
        <taxon>Gammaproteobacteria</taxon>
        <taxon>Lysobacterales</taxon>
        <taxon>Lysobacteraceae</taxon>
        <taxon>Pseudoxanthomonas</taxon>
    </lineage>
</organism>
<comment type="caution">
    <text evidence="15">The sequence shown here is derived from an EMBL/GenBank/DDBJ whole genome shotgun (WGS) entry which is preliminary data.</text>
</comment>
<feature type="region of interest" description="Disordered" evidence="13">
    <location>
        <begin position="1"/>
        <end position="27"/>
    </location>
</feature>
<feature type="active site" description="Proton donor" evidence="11 12">
    <location>
        <position position="483"/>
    </location>
</feature>
<protein>
    <recommendedName>
        <fullName evidence="11">1,4-alpha-glucan branching enzyme GlgB</fullName>
        <ecNumber evidence="11">2.4.1.18</ecNumber>
    </recommendedName>
    <alternativeName>
        <fullName evidence="11">1,4-alpha-D-glucan:1,4-alpha-D-glucan 6-glucosyl-transferase</fullName>
    </alternativeName>
    <alternativeName>
        <fullName evidence="11">Alpha-(1-&gt;4)-glucan branching enzyme</fullName>
    </alternativeName>
    <alternativeName>
        <fullName evidence="11">Glycogen branching enzyme</fullName>
        <shortName evidence="11">BE</shortName>
    </alternativeName>
</protein>
<evidence type="ECO:0000256" key="2">
    <source>
        <dbReference type="ARBA" id="ARBA00002953"/>
    </source>
</evidence>
<dbReference type="NCBIfam" id="TIGR01515">
    <property type="entry name" value="branching_enzym"/>
    <property type="match status" value="1"/>
</dbReference>
<dbReference type="AlphaFoldDB" id="A0A4Q8LLR8"/>
<accession>A0A4Q8LLR8</accession>
<dbReference type="PANTHER" id="PTHR43651:SF3">
    <property type="entry name" value="1,4-ALPHA-GLUCAN-BRANCHING ENZYME"/>
    <property type="match status" value="1"/>
</dbReference>
<dbReference type="InterPro" id="IPR017853">
    <property type="entry name" value="GH"/>
</dbReference>
<dbReference type="Pfam" id="PF00128">
    <property type="entry name" value="Alpha-amylase"/>
    <property type="match status" value="1"/>
</dbReference>
<dbReference type="InterPro" id="IPR006048">
    <property type="entry name" value="A-amylase/branching_C"/>
</dbReference>